<keyword evidence="2" id="KW-1133">Transmembrane helix</keyword>
<dbReference type="EMBL" id="AOLN01000018">
    <property type="protein sequence ID" value="ELZ91623.1"/>
    <property type="molecule type" value="Genomic_DNA"/>
</dbReference>
<feature type="domain" description="YdbS-like PH" evidence="3">
    <location>
        <begin position="240"/>
        <end position="299"/>
    </location>
</feature>
<comment type="caution">
    <text evidence="4">The sequence shown here is derived from an EMBL/GenBank/DDBJ whole genome shotgun (WGS) entry which is preliminary data.</text>
</comment>
<feature type="compositionally biased region" description="Basic and acidic residues" evidence="1">
    <location>
        <begin position="558"/>
        <end position="575"/>
    </location>
</feature>
<feature type="transmembrane region" description="Helical" evidence="2">
    <location>
        <begin position="380"/>
        <end position="398"/>
    </location>
</feature>
<sequence>MTNLSPLSVPYRAAQRSVSIVFALAFIAFSGGTALGGFVGALGGAALLGVVVLTIGGYELAYYRRFEYELTPDTLDIRSGVFSRRNREIPYRRIQNVDISRNVAQRLFGLAAVNLETAGGGETEGSLRFVTYEEARRIQKEVARLKRGDTEADASEPDQELLFELNPRELAIVGALSFDMRLPGLVFVFGSSIFPVVTSFVDVPIPTSGVVAATLGLVGFVLLVTAVSWATGFVSAVVNYYGFRLTRVGDELQYERGLLQRYNGSIPIDKLQTLTVEDNPLKRRFGYATLLVETAGYAPGAESSNGSGAAGRGSEAAIPLARRDRVYSLVEELEGVSKPTFERPPSRIRRRYAVRYSLALGAVTLALYGANTLLPQQIPWYLPLVLVPVAAVAGVYQWRHRGHALADDTFVTRNGFWKREIRFVPYYRVQTVIETRTIFQRRWRVSTVTADTAGSLSLVGGDAKAVDIEATAASDLRETLNDRLRASLVARREERRRARQAALGVGATDDPTLDDDRPTDSPTESADTDDSFIWGDAVVGPDEKDESSVEENSESDEEGLRDADPDSHSESDADR</sequence>
<feature type="transmembrane region" description="Helical" evidence="2">
    <location>
        <begin position="213"/>
        <end position="238"/>
    </location>
</feature>
<keyword evidence="5" id="KW-1185">Reference proteome</keyword>
<keyword evidence="2" id="KW-0812">Transmembrane</keyword>
<gene>
    <name evidence="4" type="ORF">C440_14954</name>
</gene>
<dbReference type="PIRSF" id="PIRSF026631">
    <property type="entry name" value="UCP026631"/>
    <property type="match status" value="1"/>
</dbReference>
<feature type="compositionally biased region" description="Acidic residues" evidence="1">
    <location>
        <begin position="543"/>
        <end position="557"/>
    </location>
</feature>
<feature type="transmembrane region" description="Helical" evidence="2">
    <location>
        <begin position="353"/>
        <end position="374"/>
    </location>
</feature>
<feature type="transmembrane region" description="Helical" evidence="2">
    <location>
        <begin position="182"/>
        <end position="201"/>
    </location>
</feature>
<dbReference type="InterPro" id="IPR014529">
    <property type="entry name" value="UCP026631"/>
</dbReference>
<feature type="transmembrane region" description="Helical" evidence="2">
    <location>
        <begin position="45"/>
        <end position="63"/>
    </location>
</feature>
<dbReference type="PANTHER" id="PTHR34473">
    <property type="entry name" value="UPF0699 TRANSMEMBRANE PROTEIN YDBS"/>
    <property type="match status" value="1"/>
</dbReference>
<proteinExistence type="predicted"/>
<dbReference type="STRING" id="662479.C440_14954"/>
<feature type="domain" description="YdbS-like PH" evidence="3">
    <location>
        <begin position="398"/>
        <end position="479"/>
    </location>
</feature>
<evidence type="ECO:0000256" key="2">
    <source>
        <dbReference type="SAM" id="Phobius"/>
    </source>
</evidence>
<dbReference type="AlphaFoldDB" id="M0I703"/>
<dbReference type="InterPro" id="IPR005182">
    <property type="entry name" value="YdbS-like_PH"/>
</dbReference>
<evidence type="ECO:0000259" key="3">
    <source>
        <dbReference type="Pfam" id="PF03703"/>
    </source>
</evidence>
<accession>M0I703</accession>
<feature type="domain" description="YdbS-like PH" evidence="3">
    <location>
        <begin position="63"/>
        <end position="141"/>
    </location>
</feature>
<dbReference type="OrthoDB" id="107421at2157"/>
<reference evidence="4 5" key="1">
    <citation type="journal article" date="2014" name="PLoS Genet.">
        <title>Phylogenetically driven sequencing of extremely halophilic archaea reveals strategies for static and dynamic osmo-response.</title>
        <authorList>
            <person name="Becker E.A."/>
            <person name="Seitzer P.M."/>
            <person name="Tritt A."/>
            <person name="Larsen D."/>
            <person name="Krusor M."/>
            <person name="Yao A.I."/>
            <person name="Wu D."/>
            <person name="Madern D."/>
            <person name="Eisen J.A."/>
            <person name="Darling A.E."/>
            <person name="Facciotti M.T."/>
        </authorList>
    </citation>
    <scope>NUCLEOTIDE SEQUENCE [LARGE SCALE GENOMIC DNA]</scope>
    <source>
        <strain evidence="4 5">ATCC BAA-1512</strain>
    </source>
</reference>
<evidence type="ECO:0000313" key="5">
    <source>
        <dbReference type="Proteomes" id="UP000011550"/>
    </source>
</evidence>
<feature type="region of interest" description="Disordered" evidence="1">
    <location>
        <begin position="499"/>
        <end position="575"/>
    </location>
</feature>
<protein>
    <recommendedName>
        <fullName evidence="3">YdbS-like PH domain-containing protein</fullName>
    </recommendedName>
</protein>
<dbReference type="Pfam" id="PF03703">
    <property type="entry name" value="bPH_2"/>
    <property type="match status" value="3"/>
</dbReference>
<organism evidence="4 5">
    <name type="scientific">Haloferax mucosum ATCC BAA-1512</name>
    <dbReference type="NCBI Taxonomy" id="662479"/>
    <lineage>
        <taxon>Archaea</taxon>
        <taxon>Methanobacteriati</taxon>
        <taxon>Methanobacteriota</taxon>
        <taxon>Stenosarchaea group</taxon>
        <taxon>Halobacteria</taxon>
        <taxon>Halobacteriales</taxon>
        <taxon>Haloferacaceae</taxon>
        <taxon>Haloferax</taxon>
    </lineage>
</organism>
<dbReference type="PANTHER" id="PTHR34473:SF3">
    <property type="entry name" value="TRANSMEMBRANE PROTEIN-RELATED"/>
    <property type="match status" value="1"/>
</dbReference>
<name>M0I703_9EURY</name>
<feature type="transmembrane region" description="Helical" evidence="2">
    <location>
        <begin position="20"/>
        <end position="39"/>
    </location>
</feature>
<dbReference type="PATRIC" id="fig|662479.7.peg.3030"/>
<evidence type="ECO:0000256" key="1">
    <source>
        <dbReference type="SAM" id="MobiDB-lite"/>
    </source>
</evidence>
<keyword evidence="2" id="KW-0472">Membrane</keyword>
<evidence type="ECO:0000313" key="4">
    <source>
        <dbReference type="EMBL" id="ELZ91623.1"/>
    </source>
</evidence>
<dbReference type="RefSeq" id="WP_008321400.1">
    <property type="nucleotide sequence ID" value="NZ_AOLN01000018.1"/>
</dbReference>
<dbReference type="Proteomes" id="UP000011550">
    <property type="component" value="Unassembled WGS sequence"/>
</dbReference>